<gene>
    <name evidence="2" type="ORF">VHEMI02884</name>
</gene>
<dbReference type="AlphaFoldDB" id="A0A0A1SQX7"/>
<sequence>MQPDAKSTRFPNRPIRPLPQRRQPTRQSQLRSSSALIIDPELSKYRPDSDKIQRPSLDIYPCPPTEGFLIDQRSAFDTGHGRQPYNDTDCVSGSLNISEHTSGYDALENANNKKKRKIPSLTDVPQEQSVLYQLPQETKQELIDNGLNSPQSTLNHQSAIINRQSLNRENVRSKQGRRKPLRARSDTSNTLSKLKLERDAGAYDSKMLSSTNTCTLDGQENASSTGTDVLNSPSFTFTCNSLNHDTLLWPEKSPSSMQSSTTNSIASPNTLDAGIGERPIRPRSRRPLSEVLHAAADYRRRIAAAKQARSPPKQEDVWICEFCEYESIFGTPPRALVRIYELKDRKLRKDEQERQRLLQKAKSKSWKNRKNNTARVTTQKTAQSDLAVLESGTEGVVIANSQGNHPGSITDYALDETPPRLGSLSAGNHRIPSGT</sequence>
<feature type="compositionally biased region" description="Basic residues" evidence="1">
    <location>
        <begin position="358"/>
        <end position="372"/>
    </location>
</feature>
<organism evidence="2 3">
    <name type="scientific">[Torrubiella] hemipterigena</name>
    <dbReference type="NCBI Taxonomy" id="1531966"/>
    <lineage>
        <taxon>Eukaryota</taxon>
        <taxon>Fungi</taxon>
        <taxon>Dikarya</taxon>
        <taxon>Ascomycota</taxon>
        <taxon>Pezizomycotina</taxon>
        <taxon>Sordariomycetes</taxon>
        <taxon>Hypocreomycetidae</taxon>
        <taxon>Hypocreales</taxon>
        <taxon>Clavicipitaceae</taxon>
        <taxon>Clavicipitaceae incertae sedis</taxon>
        <taxon>'Torrubiella' clade</taxon>
    </lineage>
</organism>
<evidence type="ECO:0000313" key="2">
    <source>
        <dbReference type="EMBL" id="CEJ82838.1"/>
    </source>
</evidence>
<keyword evidence="3" id="KW-1185">Reference proteome</keyword>
<feature type="region of interest" description="Disordered" evidence="1">
    <location>
        <begin position="1"/>
        <end position="59"/>
    </location>
</feature>
<feature type="region of interest" description="Disordered" evidence="1">
    <location>
        <begin position="162"/>
        <end position="197"/>
    </location>
</feature>
<proteinExistence type="predicted"/>
<feature type="compositionally biased region" description="Basic and acidic residues" evidence="1">
    <location>
        <begin position="41"/>
        <end position="53"/>
    </location>
</feature>
<feature type="region of interest" description="Disordered" evidence="1">
    <location>
        <begin position="252"/>
        <end position="286"/>
    </location>
</feature>
<accession>A0A0A1SQX7</accession>
<name>A0A0A1SQX7_9HYPO</name>
<reference evidence="2 3" key="1">
    <citation type="journal article" date="2015" name="Genome Announc.">
        <title>Draft Genome Sequence and Gene Annotation of the Entomopathogenic Fungus Verticillium hemipterigenum.</title>
        <authorList>
            <person name="Horn F."/>
            <person name="Habel A."/>
            <person name="Scharf D.H."/>
            <person name="Dworschak J."/>
            <person name="Brakhage A.A."/>
            <person name="Guthke R."/>
            <person name="Hertweck C."/>
            <person name="Linde J."/>
        </authorList>
    </citation>
    <scope>NUCLEOTIDE SEQUENCE [LARGE SCALE GENOMIC DNA]</scope>
</reference>
<feature type="region of interest" description="Disordered" evidence="1">
    <location>
        <begin position="358"/>
        <end position="379"/>
    </location>
</feature>
<feature type="compositionally biased region" description="Low complexity" evidence="1">
    <location>
        <begin position="253"/>
        <end position="267"/>
    </location>
</feature>
<protein>
    <submittedName>
        <fullName evidence="2">Uncharacterized protein</fullName>
    </submittedName>
</protein>
<dbReference type="Proteomes" id="UP000039046">
    <property type="component" value="Unassembled WGS sequence"/>
</dbReference>
<evidence type="ECO:0000313" key="3">
    <source>
        <dbReference type="Proteomes" id="UP000039046"/>
    </source>
</evidence>
<dbReference type="OrthoDB" id="4174342at2759"/>
<dbReference type="HOGENOM" id="CLU_017965_0_1_1"/>
<feature type="compositionally biased region" description="Low complexity" evidence="1">
    <location>
        <begin position="13"/>
        <end position="34"/>
    </location>
</feature>
<evidence type="ECO:0000256" key="1">
    <source>
        <dbReference type="SAM" id="MobiDB-lite"/>
    </source>
</evidence>
<dbReference type="EMBL" id="CDHN01000001">
    <property type="protein sequence ID" value="CEJ82838.1"/>
    <property type="molecule type" value="Genomic_DNA"/>
</dbReference>
<dbReference type="STRING" id="1531966.A0A0A1SQX7"/>